<keyword evidence="2" id="KW-1185">Reference proteome</keyword>
<evidence type="ECO:0000313" key="1">
    <source>
        <dbReference type="EnsemblPlants" id="AVESA.00010b.r2.4DG0736140.1.CDS"/>
    </source>
</evidence>
<accession>A0ACD5X3T8</accession>
<proteinExistence type="predicted"/>
<organism evidence="1 2">
    <name type="scientific">Avena sativa</name>
    <name type="common">Oat</name>
    <dbReference type="NCBI Taxonomy" id="4498"/>
    <lineage>
        <taxon>Eukaryota</taxon>
        <taxon>Viridiplantae</taxon>
        <taxon>Streptophyta</taxon>
        <taxon>Embryophyta</taxon>
        <taxon>Tracheophyta</taxon>
        <taxon>Spermatophyta</taxon>
        <taxon>Magnoliopsida</taxon>
        <taxon>Liliopsida</taxon>
        <taxon>Poales</taxon>
        <taxon>Poaceae</taxon>
        <taxon>BOP clade</taxon>
        <taxon>Pooideae</taxon>
        <taxon>Poodae</taxon>
        <taxon>Poeae</taxon>
        <taxon>Poeae Chloroplast Group 1 (Aveneae type)</taxon>
        <taxon>Aveninae</taxon>
        <taxon>Avena</taxon>
    </lineage>
</organism>
<evidence type="ECO:0000313" key="2">
    <source>
        <dbReference type="Proteomes" id="UP001732700"/>
    </source>
</evidence>
<reference evidence="1" key="1">
    <citation type="submission" date="2021-05" db="EMBL/GenBank/DDBJ databases">
        <authorList>
            <person name="Scholz U."/>
            <person name="Mascher M."/>
            <person name="Fiebig A."/>
        </authorList>
    </citation>
    <scope>NUCLEOTIDE SEQUENCE [LARGE SCALE GENOMIC DNA]</scope>
</reference>
<dbReference type="EnsemblPlants" id="AVESA.00010b.r2.4DG0736140.1">
    <property type="protein sequence ID" value="AVESA.00010b.r2.4DG0736140.1.CDS"/>
    <property type="gene ID" value="AVESA.00010b.r2.4DG0736140"/>
</dbReference>
<sequence>MAGQNLDSICNVCKYPKDVCAEDFSLDYINVLTISGEFKTRMVIPCTLGEHFVHRFRREMKLEVEPTHEWYEFDIRKEGGKYYIEGEWEMFVSIYNIKQGDEIRFVIGTFIHEHLTLGHIRRLSGSGGIALPRCTIAEYEAEQQLREMDECTSSVDTH</sequence>
<reference evidence="1" key="2">
    <citation type="submission" date="2025-09" db="UniProtKB">
        <authorList>
            <consortium name="EnsemblPlants"/>
        </authorList>
    </citation>
    <scope>IDENTIFICATION</scope>
</reference>
<protein>
    <submittedName>
        <fullName evidence="1">Uncharacterized protein</fullName>
    </submittedName>
</protein>
<dbReference type="Proteomes" id="UP001732700">
    <property type="component" value="Chromosome 4D"/>
</dbReference>
<name>A0ACD5X3T8_AVESA</name>